<dbReference type="EMBL" id="MKQR01000011">
    <property type="protein sequence ID" value="OLR93237.1"/>
    <property type="molecule type" value="Genomic_DNA"/>
</dbReference>
<dbReference type="PANTHER" id="PTHR33744">
    <property type="entry name" value="CARBOHYDRATE DIACID REGULATOR"/>
    <property type="match status" value="1"/>
</dbReference>
<sequence length="390" mass="41568">MRVDVQAGRTIWDSIPVRFAVELRGRVDRIAAEMVDAVRREVPDYRQPLGSPLGRDLVVACTRALHQFADLVSSPHPALVPPDPFFAGLGRAEYRNGRVLDSLQAAYRVGARVACRAYTTLARESDLPADAVVVLGEAVLVHIDALAGASAEGYAQERDRDEPDRQAAARRALGEQLLDRHAPAPSPAAAAAARWPLPRRLACAVVARAVDHPGVLVVAQGHDHVLIAAPDVLVDAVRDRSAVVGPAVPLDQGWLSLACARSVARLVREGAIEARGHEVVLAEEHLADVLLVTAPALGGLLAGSVLARVDALGGSSALRMVETLDALLGSWGRTAPEVAERLGIHPQTARTRLRRLDEVLGDQLKDPDSRLAVEMALRLRALSRGDAGGR</sequence>
<protein>
    <submittedName>
        <fullName evidence="3">Uncharacterized protein</fullName>
    </submittedName>
</protein>
<dbReference type="InterPro" id="IPR025736">
    <property type="entry name" value="PucR_C-HTH_dom"/>
</dbReference>
<dbReference type="STRING" id="1193682.BJP25_17270"/>
<reference evidence="3 4" key="1">
    <citation type="submission" date="2016-10" db="EMBL/GenBank/DDBJ databases">
        <title>The Draft Genome Sequence of Actinokineospora bangkokensis 44EHWT reveals the biosynthetic pathway of antifungal compounds Thailandins with unusual extender unit butylmalonyl-CoA.</title>
        <authorList>
            <person name="Greule A."/>
            <person name="Intra B."/>
            <person name="Flemming S."/>
            <person name="Rommel M.G."/>
            <person name="Panbangred W."/>
            <person name="Bechthold A."/>
        </authorList>
    </citation>
    <scope>NUCLEOTIDE SEQUENCE [LARGE SCALE GENOMIC DNA]</scope>
    <source>
        <strain evidence="3 4">44EHW</strain>
    </source>
</reference>
<accession>A0A1Q9LMG7</accession>
<evidence type="ECO:0000313" key="4">
    <source>
        <dbReference type="Proteomes" id="UP000186040"/>
    </source>
</evidence>
<dbReference type="InterPro" id="IPR051448">
    <property type="entry name" value="CdaR-like_regulators"/>
</dbReference>
<evidence type="ECO:0000259" key="2">
    <source>
        <dbReference type="Pfam" id="PF25906"/>
    </source>
</evidence>
<dbReference type="Pfam" id="PF13556">
    <property type="entry name" value="HTH_30"/>
    <property type="match status" value="1"/>
</dbReference>
<keyword evidence="4" id="KW-1185">Reference proteome</keyword>
<proteinExistence type="predicted"/>
<organism evidence="3 4">
    <name type="scientific">Actinokineospora bangkokensis</name>
    <dbReference type="NCBI Taxonomy" id="1193682"/>
    <lineage>
        <taxon>Bacteria</taxon>
        <taxon>Bacillati</taxon>
        <taxon>Actinomycetota</taxon>
        <taxon>Actinomycetes</taxon>
        <taxon>Pseudonocardiales</taxon>
        <taxon>Pseudonocardiaceae</taxon>
        <taxon>Actinokineospora</taxon>
    </lineage>
</organism>
<evidence type="ECO:0000313" key="3">
    <source>
        <dbReference type="EMBL" id="OLR93237.1"/>
    </source>
</evidence>
<evidence type="ECO:0000259" key="1">
    <source>
        <dbReference type="Pfam" id="PF13556"/>
    </source>
</evidence>
<dbReference type="Pfam" id="PF25906">
    <property type="entry name" value="PucR-like_N"/>
    <property type="match status" value="1"/>
</dbReference>
<comment type="caution">
    <text evidence="3">The sequence shown here is derived from an EMBL/GenBank/DDBJ whole genome shotgun (WGS) entry which is preliminary data.</text>
</comment>
<dbReference type="PANTHER" id="PTHR33744:SF1">
    <property type="entry name" value="DNA-BINDING TRANSCRIPTIONAL ACTIVATOR ADER"/>
    <property type="match status" value="1"/>
</dbReference>
<dbReference type="InterPro" id="IPR042070">
    <property type="entry name" value="PucR_C-HTH_sf"/>
</dbReference>
<dbReference type="Gene3D" id="1.10.10.2840">
    <property type="entry name" value="PucR C-terminal helix-turn-helix domain"/>
    <property type="match status" value="1"/>
</dbReference>
<gene>
    <name evidence="3" type="ORF">BJP25_17270</name>
</gene>
<feature type="domain" description="PucR C-terminal helix-turn-helix" evidence="1">
    <location>
        <begin position="321"/>
        <end position="379"/>
    </location>
</feature>
<dbReference type="AlphaFoldDB" id="A0A1Q9LMG7"/>
<dbReference type="InterPro" id="IPR058663">
    <property type="entry name" value="PucR-like_N"/>
</dbReference>
<feature type="domain" description="PucR-like N-terminal" evidence="2">
    <location>
        <begin position="12"/>
        <end position="171"/>
    </location>
</feature>
<name>A0A1Q9LMG7_9PSEU</name>
<dbReference type="Proteomes" id="UP000186040">
    <property type="component" value="Unassembled WGS sequence"/>
</dbReference>